<feature type="compositionally biased region" description="Basic and acidic residues" evidence="1">
    <location>
        <begin position="42"/>
        <end position="61"/>
    </location>
</feature>
<dbReference type="Proteomes" id="UP000765509">
    <property type="component" value="Unassembled WGS sequence"/>
</dbReference>
<gene>
    <name evidence="2" type="ORF">O181_090846</name>
</gene>
<sequence length="113" mass="11912">MPVEHSPPVRQTRSQDRAQAVLTPTPRAPLEGTPAVPQLRANLDREPVMEGKAPSRKEGRGPGRSIFFSGSVETFTGISRTKIKVPSGDDSEEEAYSTEAAPTPVGASQGTGG</sequence>
<evidence type="ECO:0000256" key="1">
    <source>
        <dbReference type="SAM" id="MobiDB-lite"/>
    </source>
</evidence>
<reference evidence="2" key="1">
    <citation type="submission" date="2021-03" db="EMBL/GenBank/DDBJ databases">
        <title>Draft genome sequence of rust myrtle Austropuccinia psidii MF-1, a brazilian biotype.</title>
        <authorList>
            <person name="Quecine M.C."/>
            <person name="Pachon D.M.R."/>
            <person name="Bonatelli M.L."/>
            <person name="Correr F.H."/>
            <person name="Franceschini L.M."/>
            <person name="Leite T.F."/>
            <person name="Margarido G.R.A."/>
            <person name="Almeida C.A."/>
            <person name="Ferrarezi J.A."/>
            <person name="Labate C.A."/>
        </authorList>
    </citation>
    <scope>NUCLEOTIDE SEQUENCE</scope>
    <source>
        <strain evidence="2">MF-1</strain>
    </source>
</reference>
<name>A0A9Q3IWC8_9BASI</name>
<comment type="caution">
    <text evidence="2">The sequence shown here is derived from an EMBL/GenBank/DDBJ whole genome shotgun (WGS) entry which is preliminary data.</text>
</comment>
<keyword evidence="3" id="KW-1185">Reference proteome</keyword>
<organism evidence="2 3">
    <name type="scientific">Austropuccinia psidii MF-1</name>
    <dbReference type="NCBI Taxonomy" id="1389203"/>
    <lineage>
        <taxon>Eukaryota</taxon>
        <taxon>Fungi</taxon>
        <taxon>Dikarya</taxon>
        <taxon>Basidiomycota</taxon>
        <taxon>Pucciniomycotina</taxon>
        <taxon>Pucciniomycetes</taxon>
        <taxon>Pucciniales</taxon>
        <taxon>Sphaerophragmiaceae</taxon>
        <taxon>Austropuccinia</taxon>
    </lineage>
</organism>
<evidence type="ECO:0000313" key="2">
    <source>
        <dbReference type="EMBL" id="MBW0551131.1"/>
    </source>
</evidence>
<dbReference type="EMBL" id="AVOT02056903">
    <property type="protein sequence ID" value="MBW0551131.1"/>
    <property type="molecule type" value="Genomic_DNA"/>
</dbReference>
<protein>
    <submittedName>
        <fullName evidence="2">Uncharacterized protein</fullName>
    </submittedName>
</protein>
<feature type="region of interest" description="Disordered" evidence="1">
    <location>
        <begin position="1"/>
        <end position="113"/>
    </location>
</feature>
<accession>A0A9Q3IWC8</accession>
<evidence type="ECO:0000313" key="3">
    <source>
        <dbReference type="Proteomes" id="UP000765509"/>
    </source>
</evidence>
<dbReference type="AlphaFoldDB" id="A0A9Q3IWC8"/>
<proteinExistence type="predicted"/>